<comment type="similarity">
    <text evidence="7">Belongs to the binding-protein-dependent transport system permease family.</text>
</comment>
<evidence type="ECO:0000259" key="8">
    <source>
        <dbReference type="PROSITE" id="PS50928"/>
    </source>
</evidence>
<dbReference type="PATRIC" id="fig|55758.3.peg.1821"/>
<comment type="caution">
    <text evidence="9">The sequence shown here is derived from an EMBL/GenBank/DDBJ whole genome shotgun (WGS) entry which is preliminary data.</text>
</comment>
<evidence type="ECO:0000256" key="7">
    <source>
        <dbReference type="RuleBase" id="RU363032"/>
    </source>
</evidence>
<dbReference type="OrthoDB" id="50379at2157"/>
<evidence type="ECO:0000313" key="10">
    <source>
        <dbReference type="Proteomes" id="UP000077066"/>
    </source>
</evidence>
<proteinExistence type="inferred from homology"/>
<evidence type="ECO:0000256" key="5">
    <source>
        <dbReference type="ARBA" id="ARBA00022989"/>
    </source>
</evidence>
<feature type="domain" description="ABC transmembrane type-1" evidence="8">
    <location>
        <begin position="14"/>
        <end position="199"/>
    </location>
</feature>
<keyword evidence="5 7" id="KW-1133">Transmembrane helix</keyword>
<evidence type="ECO:0000256" key="3">
    <source>
        <dbReference type="ARBA" id="ARBA00022475"/>
    </source>
</evidence>
<feature type="transmembrane region" description="Helical" evidence="7">
    <location>
        <begin position="63"/>
        <end position="87"/>
    </location>
</feature>
<feature type="transmembrane region" description="Helical" evidence="7">
    <location>
        <begin position="21"/>
        <end position="43"/>
    </location>
</feature>
<dbReference type="AlphaFoldDB" id="A0A165ZIH9"/>
<dbReference type="CDD" id="cd06261">
    <property type="entry name" value="TM_PBP2"/>
    <property type="match status" value="1"/>
</dbReference>
<keyword evidence="3" id="KW-1003">Cell membrane</keyword>
<evidence type="ECO:0000256" key="6">
    <source>
        <dbReference type="ARBA" id="ARBA00023136"/>
    </source>
</evidence>
<accession>A0A165ZIH9</accession>
<dbReference type="InterPro" id="IPR000515">
    <property type="entry name" value="MetI-like"/>
</dbReference>
<keyword evidence="2 7" id="KW-0813">Transport</keyword>
<dbReference type="PROSITE" id="PS50928">
    <property type="entry name" value="ABC_TM1"/>
    <property type="match status" value="1"/>
</dbReference>
<dbReference type="InterPro" id="IPR035906">
    <property type="entry name" value="MetI-like_sf"/>
</dbReference>
<dbReference type="GO" id="GO:0005886">
    <property type="term" value="C:plasma membrane"/>
    <property type="evidence" value="ECO:0007669"/>
    <property type="project" value="UniProtKB-SubCell"/>
</dbReference>
<evidence type="ECO:0000313" key="9">
    <source>
        <dbReference type="EMBL" id="KZX10779.1"/>
    </source>
</evidence>
<evidence type="ECO:0000256" key="2">
    <source>
        <dbReference type="ARBA" id="ARBA00022448"/>
    </source>
</evidence>
<feature type="transmembrane region" description="Helical" evidence="7">
    <location>
        <begin position="144"/>
        <end position="165"/>
    </location>
</feature>
<dbReference type="STRING" id="55758.MBFIL_16130"/>
<keyword evidence="10" id="KW-1185">Reference proteome</keyword>
<dbReference type="GO" id="GO:0055085">
    <property type="term" value="P:transmembrane transport"/>
    <property type="evidence" value="ECO:0007669"/>
    <property type="project" value="InterPro"/>
</dbReference>
<organism evidence="9 10">
    <name type="scientific">Methanobrevibacter filiformis</name>
    <dbReference type="NCBI Taxonomy" id="55758"/>
    <lineage>
        <taxon>Archaea</taxon>
        <taxon>Methanobacteriati</taxon>
        <taxon>Methanobacteriota</taxon>
        <taxon>Methanomada group</taxon>
        <taxon>Methanobacteria</taxon>
        <taxon>Methanobacteriales</taxon>
        <taxon>Methanobacteriaceae</taxon>
        <taxon>Methanobrevibacter</taxon>
    </lineage>
</organism>
<feature type="transmembrane region" description="Helical" evidence="7">
    <location>
        <begin position="177"/>
        <end position="198"/>
    </location>
</feature>
<dbReference type="Proteomes" id="UP000077066">
    <property type="component" value="Unassembled WGS sequence"/>
</dbReference>
<dbReference type="Pfam" id="PF00528">
    <property type="entry name" value="BPD_transp_1"/>
    <property type="match status" value="1"/>
</dbReference>
<comment type="subcellular location">
    <subcellularLocation>
        <location evidence="1 7">Cell membrane</location>
        <topology evidence="1 7">Multi-pass membrane protein</topology>
    </subcellularLocation>
</comment>
<dbReference type="RefSeq" id="WP_066973454.1">
    <property type="nucleotide sequence ID" value="NZ_LWMT01000264.1"/>
</dbReference>
<keyword evidence="4 7" id="KW-0812">Transmembrane</keyword>
<keyword evidence="6 7" id="KW-0472">Membrane</keyword>
<gene>
    <name evidence="9" type="primary">ssuC_2</name>
    <name evidence="9" type="ORF">MBFIL_16130</name>
</gene>
<name>A0A165ZIH9_9EURY</name>
<sequence>MWRLILDGTLQINILSSLWRVFTGFGLALLVALPLGFLLGGFFKNFEKAVNPLLQILSQANPFTLFPIFIVFLGIGELSKITIIYWVTQWPILLNTITGISNVDPVLVKMAKSSGISKFSIFTKVLIPASLPTVFTGIRMGSVFAFFMLIGAEMLGSTSGLGYMIMQAQMVMQIPKMWAGIVTVAIFGILINYLILYLEKRVSVWKQDINV</sequence>
<dbReference type="Gene3D" id="1.10.3720.10">
    <property type="entry name" value="MetI-like"/>
    <property type="match status" value="1"/>
</dbReference>
<dbReference type="PANTHER" id="PTHR30151">
    <property type="entry name" value="ALKANE SULFONATE ABC TRANSPORTER-RELATED, MEMBRANE SUBUNIT"/>
    <property type="match status" value="1"/>
</dbReference>
<protein>
    <submittedName>
        <fullName evidence="9">Putative aliphatic sulfonates transport permease protein SsuC</fullName>
    </submittedName>
</protein>
<evidence type="ECO:0000256" key="4">
    <source>
        <dbReference type="ARBA" id="ARBA00022692"/>
    </source>
</evidence>
<reference evidence="9 10" key="1">
    <citation type="submission" date="2016-04" db="EMBL/GenBank/DDBJ databases">
        <title>Genome sequence of Methanobrevibacter filiformis DSM 11501.</title>
        <authorList>
            <person name="Poehlein A."/>
            <person name="Seedorf H."/>
            <person name="Daniel R."/>
        </authorList>
    </citation>
    <scope>NUCLEOTIDE SEQUENCE [LARGE SCALE GENOMIC DNA]</scope>
    <source>
        <strain evidence="9 10">DSM 11501</strain>
    </source>
</reference>
<dbReference type="EMBL" id="LWMT01000264">
    <property type="protein sequence ID" value="KZX10779.1"/>
    <property type="molecule type" value="Genomic_DNA"/>
</dbReference>
<dbReference type="SUPFAM" id="SSF161098">
    <property type="entry name" value="MetI-like"/>
    <property type="match status" value="1"/>
</dbReference>
<feature type="transmembrane region" description="Helical" evidence="7">
    <location>
        <begin position="119"/>
        <end position="138"/>
    </location>
</feature>
<dbReference type="PANTHER" id="PTHR30151:SF0">
    <property type="entry name" value="ABC TRANSPORTER PERMEASE PROTEIN MJ0413-RELATED"/>
    <property type="match status" value="1"/>
</dbReference>
<evidence type="ECO:0000256" key="1">
    <source>
        <dbReference type="ARBA" id="ARBA00004651"/>
    </source>
</evidence>